<dbReference type="Proteomes" id="UP000197003">
    <property type="component" value="Chromosome"/>
</dbReference>
<organism evidence="3 4">
    <name type="scientific">Bdellovibrio bacteriovorus</name>
    <dbReference type="NCBI Taxonomy" id="959"/>
    <lineage>
        <taxon>Bacteria</taxon>
        <taxon>Pseudomonadati</taxon>
        <taxon>Bdellovibrionota</taxon>
        <taxon>Bdellovibrionia</taxon>
        <taxon>Bdellovibrionales</taxon>
        <taxon>Pseudobdellovibrionaceae</taxon>
        <taxon>Bdellovibrio</taxon>
    </lineage>
</organism>
<evidence type="ECO:0000313" key="3">
    <source>
        <dbReference type="EMBL" id="ASD63438.1"/>
    </source>
</evidence>
<feature type="chain" id="PRO_5012531906" evidence="2">
    <location>
        <begin position="21"/>
        <end position="125"/>
    </location>
</feature>
<feature type="region of interest" description="Disordered" evidence="1">
    <location>
        <begin position="89"/>
        <end position="114"/>
    </location>
</feature>
<protein>
    <submittedName>
        <fullName evidence="3">Uncharacterized protein</fullName>
    </submittedName>
</protein>
<dbReference type="EMBL" id="CP020946">
    <property type="protein sequence ID" value="ASD63438.1"/>
    <property type="molecule type" value="Genomic_DNA"/>
</dbReference>
<evidence type="ECO:0000256" key="2">
    <source>
        <dbReference type="SAM" id="SignalP"/>
    </source>
</evidence>
<proteinExistence type="predicted"/>
<feature type="compositionally biased region" description="Polar residues" evidence="1">
    <location>
        <begin position="92"/>
        <end position="103"/>
    </location>
</feature>
<keyword evidence="2" id="KW-0732">Signal</keyword>
<evidence type="ECO:0000256" key="1">
    <source>
        <dbReference type="SAM" id="MobiDB-lite"/>
    </source>
</evidence>
<dbReference type="OrthoDB" id="5293953at2"/>
<reference evidence="3 4" key="1">
    <citation type="submission" date="2017-04" db="EMBL/GenBank/DDBJ databases">
        <title>Whole genome sequence of Bdellovibrio bacteriovorus strain SSB218315.</title>
        <authorList>
            <person name="Oyedara O."/>
            <person name="Rodriguez-Perez M.A."/>
        </authorList>
    </citation>
    <scope>NUCLEOTIDE SEQUENCE [LARGE SCALE GENOMIC DNA]</scope>
    <source>
        <strain evidence="3 4">SSB218315</strain>
    </source>
</reference>
<dbReference type="AlphaFoldDB" id="A0A1Z3N7K6"/>
<name>A0A1Z3N7K6_BDEBC</name>
<sequence>MKLVLHSLVLIACVPLIAIALEPTNPAGFCERFIGEKEISECQERTKTENVDWYAATVCHLQQDDKAFWACWDSIQGQSYNPAELSKCGENTEASDTQRQSCIDTARGGRKPASVAPFQPLKVKK</sequence>
<gene>
    <name evidence="3" type="ORF">B9G79_07575</name>
</gene>
<evidence type="ECO:0000313" key="4">
    <source>
        <dbReference type="Proteomes" id="UP000197003"/>
    </source>
</evidence>
<feature type="signal peptide" evidence="2">
    <location>
        <begin position="1"/>
        <end position="20"/>
    </location>
</feature>
<dbReference type="RefSeq" id="WP_088564976.1">
    <property type="nucleotide sequence ID" value="NZ_CP020946.1"/>
</dbReference>
<accession>A0A1Z3N7K6</accession>